<gene>
    <name evidence="2" type="ORF">PGT21_003409</name>
    <name evidence="3" type="ORF">PGTUg99_006644</name>
</gene>
<name>A0A5B0SFZ7_PUCGR</name>
<comment type="caution">
    <text evidence="3">The sequence shown here is derived from an EMBL/GenBank/DDBJ whole genome shotgun (WGS) entry which is preliminary data.</text>
</comment>
<feature type="compositionally biased region" description="Low complexity" evidence="1">
    <location>
        <begin position="70"/>
        <end position="87"/>
    </location>
</feature>
<protein>
    <submittedName>
        <fullName evidence="3">Uncharacterized protein</fullName>
    </submittedName>
</protein>
<dbReference type="Proteomes" id="UP000324748">
    <property type="component" value="Unassembled WGS sequence"/>
</dbReference>
<evidence type="ECO:0000313" key="2">
    <source>
        <dbReference type="EMBL" id="KAA1071320.1"/>
    </source>
</evidence>
<organism evidence="3 5">
    <name type="scientific">Puccinia graminis f. sp. tritici</name>
    <dbReference type="NCBI Taxonomy" id="56615"/>
    <lineage>
        <taxon>Eukaryota</taxon>
        <taxon>Fungi</taxon>
        <taxon>Dikarya</taxon>
        <taxon>Basidiomycota</taxon>
        <taxon>Pucciniomycotina</taxon>
        <taxon>Pucciniomycetes</taxon>
        <taxon>Pucciniales</taxon>
        <taxon>Pucciniaceae</taxon>
        <taxon>Puccinia</taxon>
    </lineage>
</organism>
<feature type="compositionally biased region" description="Polar residues" evidence="1">
    <location>
        <begin position="111"/>
        <end position="121"/>
    </location>
</feature>
<dbReference type="EMBL" id="VSWC01000170">
    <property type="protein sequence ID" value="KAA1071320.1"/>
    <property type="molecule type" value="Genomic_DNA"/>
</dbReference>
<dbReference type="AlphaFoldDB" id="A0A5B0SFZ7"/>
<accession>A0A5B0SFZ7</accession>
<dbReference type="Proteomes" id="UP000325313">
    <property type="component" value="Unassembled WGS sequence"/>
</dbReference>
<dbReference type="EMBL" id="VDEP01000015">
    <property type="protein sequence ID" value="KAA1136928.1"/>
    <property type="molecule type" value="Genomic_DNA"/>
</dbReference>
<feature type="region of interest" description="Disordered" evidence="1">
    <location>
        <begin position="57"/>
        <end position="121"/>
    </location>
</feature>
<proteinExistence type="predicted"/>
<evidence type="ECO:0000256" key="1">
    <source>
        <dbReference type="SAM" id="MobiDB-lite"/>
    </source>
</evidence>
<feature type="region of interest" description="Disordered" evidence="1">
    <location>
        <begin position="13"/>
        <end position="36"/>
    </location>
</feature>
<evidence type="ECO:0000313" key="5">
    <source>
        <dbReference type="Proteomes" id="UP000325313"/>
    </source>
</evidence>
<evidence type="ECO:0000313" key="3">
    <source>
        <dbReference type="EMBL" id="KAA1136928.1"/>
    </source>
</evidence>
<reference evidence="4 5" key="1">
    <citation type="submission" date="2019-05" db="EMBL/GenBank/DDBJ databases">
        <title>Emergence of the Ug99 lineage of the wheat stem rust pathogen through somatic hybridization.</title>
        <authorList>
            <person name="Li F."/>
            <person name="Upadhyaya N.M."/>
            <person name="Sperschneider J."/>
            <person name="Matny O."/>
            <person name="Nguyen-Phuc H."/>
            <person name="Mago R."/>
            <person name="Raley C."/>
            <person name="Miller M.E."/>
            <person name="Silverstein K.A.T."/>
            <person name="Henningsen E."/>
            <person name="Hirsch C.D."/>
            <person name="Visser B."/>
            <person name="Pretorius Z.A."/>
            <person name="Steffenson B.J."/>
            <person name="Schwessinger B."/>
            <person name="Dodds P.N."/>
            <person name="Figueroa M."/>
        </authorList>
    </citation>
    <scope>NUCLEOTIDE SEQUENCE [LARGE SCALE GENOMIC DNA]</scope>
    <source>
        <strain evidence="2">21-0</strain>
        <strain evidence="3 5">Ug99</strain>
    </source>
</reference>
<sequence>MLIVSITFQYVSGSAESQRPQPRAKDKGPQCWYDHSSSSVGKMRVVYDLYSPICPIGAPSRDSARNRNLKPPQKAAPKVAPAPSSSRPNRRQGIVFNVQDLPQELKDLQGNAGSSNPAGPT</sequence>
<keyword evidence="4" id="KW-1185">Reference proteome</keyword>
<evidence type="ECO:0000313" key="4">
    <source>
        <dbReference type="Proteomes" id="UP000324748"/>
    </source>
</evidence>